<dbReference type="PROSITE" id="PS50110">
    <property type="entry name" value="RESPONSE_REGULATORY"/>
    <property type="match status" value="1"/>
</dbReference>
<dbReference type="SMART" id="SM00862">
    <property type="entry name" value="Trans_reg_C"/>
    <property type="match status" value="1"/>
</dbReference>
<sequence>MTRIAIIEDEVPFSDELYRWIGNAKPAIQIDRFYDRDSAVEAVTSAPYDLVVLDIELKPDRNAGIGIVNAINTSHRSPVLVVSGLDASIYRSIMRELDIWDYLGKPVNEQDFLGAVFGILRTARPAHGGTADPADLVIDPLRQPQPTWRGKRLNLPITAQRILKALHDKKGGVATYDELFALLPSGRNTTNLRQHIRTIREAFEEIDPSFDRIATVKMKGFQWLD</sequence>
<evidence type="ECO:0000256" key="4">
    <source>
        <dbReference type="ARBA" id="ARBA00023125"/>
    </source>
</evidence>
<feature type="domain" description="Response regulatory" evidence="7">
    <location>
        <begin position="3"/>
        <end position="120"/>
    </location>
</feature>
<evidence type="ECO:0000256" key="5">
    <source>
        <dbReference type="ARBA" id="ARBA00023163"/>
    </source>
</evidence>
<dbReference type="SUPFAM" id="SSF46894">
    <property type="entry name" value="C-terminal effector domain of the bipartite response regulators"/>
    <property type="match status" value="1"/>
</dbReference>
<gene>
    <name evidence="8" type="ORF">ACFOW7_18185</name>
</gene>
<dbReference type="PANTHER" id="PTHR48111">
    <property type="entry name" value="REGULATOR OF RPOS"/>
    <property type="match status" value="1"/>
</dbReference>
<keyword evidence="3" id="KW-0805">Transcription regulation</keyword>
<name>A0ABV8MVC0_9NEIS</name>
<dbReference type="Gene3D" id="3.40.50.2300">
    <property type="match status" value="1"/>
</dbReference>
<evidence type="ECO:0000256" key="3">
    <source>
        <dbReference type="ARBA" id="ARBA00023015"/>
    </source>
</evidence>
<dbReference type="SUPFAM" id="SSF52172">
    <property type="entry name" value="CheY-like"/>
    <property type="match status" value="1"/>
</dbReference>
<keyword evidence="1 6" id="KW-0597">Phosphoprotein</keyword>
<reference evidence="9" key="1">
    <citation type="journal article" date="2019" name="Int. J. Syst. Evol. Microbiol.">
        <title>The Global Catalogue of Microorganisms (GCM) 10K type strain sequencing project: providing services to taxonomists for standard genome sequencing and annotation.</title>
        <authorList>
            <consortium name="The Broad Institute Genomics Platform"/>
            <consortium name="The Broad Institute Genome Sequencing Center for Infectious Disease"/>
            <person name="Wu L."/>
            <person name="Ma J."/>
        </authorList>
    </citation>
    <scope>NUCLEOTIDE SEQUENCE [LARGE SCALE GENOMIC DNA]</scope>
    <source>
        <strain evidence="9">LMG 29894</strain>
    </source>
</reference>
<evidence type="ECO:0000256" key="6">
    <source>
        <dbReference type="PROSITE-ProRule" id="PRU00169"/>
    </source>
</evidence>
<protein>
    <submittedName>
        <fullName evidence="8">Response regulator transcription factor</fullName>
    </submittedName>
</protein>
<organism evidence="8 9">
    <name type="scientific">Chitinimonas lacunae</name>
    <dbReference type="NCBI Taxonomy" id="1963018"/>
    <lineage>
        <taxon>Bacteria</taxon>
        <taxon>Pseudomonadati</taxon>
        <taxon>Pseudomonadota</taxon>
        <taxon>Betaproteobacteria</taxon>
        <taxon>Neisseriales</taxon>
        <taxon>Chitinibacteraceae</taxon>
        <taxon>Chitinimonas</taxon>
    </lineage>
</organism>
<dbReference type="PANTHER" id="PTHR48111:SF1">
    <property type="entry name" value="TWO-COMPONENT RESPONSE REGULATOR ORR33"/>
    <property type="match status" value="1"/>
</dbReference>
<keyword evidence="9" id="KW-1185">Reference proteome</keyword>
<dbReference type="InterPro" id="IPR011006">
    <property type="entry name" value="CheY-like_superfamily"/>
</dbReference>
<dbReference type="Gene3D" id="1.10.10.10">
    <property type="entry name" value="Winged helix-like DNA-binding domain superfamily/Winged helix DNA-binding domain"/>
    <property type="match status" value="1"/>
</dbReference>
<accession>A0ABV8MVC0</accession>
<evidence type="ECO:0000256" key="1">
    <source>
        <dbReference type="ARBA" id="ARBA00022553"/>
    </source>
</evidence>
<dbReference type="InterPro" id="IPR001867">
    <property type="entry name" value="OmpR/PhoB-type_DNA-bd"/>
</dbReference>
<dbReference type="InterPro" id="IPR001789">
    <property type="entry name" value="Sig_transdc_resp-reg_receiver"/>
</dbReference>
<keyword evidence="2" id="KW-0902">Two-component regulatory system</keyword>
<dbReference type="Proteomes" id="UP001595791">
    <property type="component" value="Unassembled WGS sequence"/>
</dbReference>
<evidence type="ECO:0000313" key="8">
    <source>
        <dbReference type="EMBL" id="MFC4161271.1"/>
    </source>
</evidence>
<dbReference type="RefSeq" id="WP_378167020.1">
    <property type="nucleotide sequence ID" value="NZ_JBHSBU010000001.1"/>
</dbReference>
<evidence type="ECO:0000313" key="9">
    <source>
        <dbReference type="Proteomes" id="UP001595791"/>
    </source>
</evidence>
<feature type="modified residue" description="4-aspartylphosphate" evidence="6">
    <location>
        <position position="54"/>
    </location>
</feature>
<dbReference type="InterPro" id="IPR039420">
    <property type="entry name" value="WalR-like"/>
</dbReference>
<dbReference type="Pfam" id="PF00072">
    <property type="entry name" value="Response_reg"/>
    <property type="match status" value="1"/>
</dbReference>
<comment type="caution">
    <text evidence="8">The sequence shown here is derived from an EMBL/GenBank/DDBJ whole genome shotgun (WGS) entry which is preliminary data.</text>
</comment>
<dbReference type="InterPro" id="IPR016032">
    <property type="entry name" value="Sig_transdc_resp-reg_C-effctor"/>
</dbReference>
<keyword evidence="5" id="KW-0804">Transcription</keyword>
<dbReference type="InterPro" id="IPR036388">
    <property type="entry name" value="WH-like_DNA-bd_sf"/>
</dbReference>
<proteinExistence type="predicted"/>
<dbReference type="EMBL" id="JBHSBU010000001">
    <property type="protein sequence ID" value="MFC4161271.1"/>
    <property type="molecule type" value="Genomic_DNA"/>
</dbReference>
<evidence type="ECO:0000256" key="2">
    <source>
        <dbReference type="ARBA" id="ARBA00023012"/>
    </source>
</evidence>
<keyword evidence="4" id="KW-0238">DNA-binding</keyword>
<dbReference type="SMART" id="SM00448">
    <property type="entry name" value="REC"/>
    <property type="match status" value="1"/>
</dbReference>
<evidence type="ECO:0000259" key="7">
    <source>
        <dbReference type="PROSITE" id="PS50110"/>
    </source>
</evidence>